<reference evidence="2 3" key="1">
    <citation type="journal article" date="2019" name="Nat. Plants">
        <title>Genome sequencing of Musa balbisiana reveals subgenome evolution and function divergence in polyploid bananas.</title>
        <authorList>
            <person name="Yao X."/>
        </authorList>
    </citation>
    <scope>NUCLEOTIDE SEQUENCE [LARGE SCALE GENOMIC DNA]</scope>
    <source>
        <strain evidence="3">cv. DH-PKW</strain>
        <tissue evidence="2">Leaves</tissue>
    </source>
</reference>
<comment type="similarity">
    <text evidence="1">Belongs to the CTAG/PCC1 family.</text>
</comment>
<dbReference type="AlphaFoldDB" id="A0A4S8I8K5"/>
<gene>
    <name evidence="2" type="ORF">C4D60_Mb02t02450</name>
</gene>
<sequence>MDPMASDAGFDVGDRSPASSGWEFAWHFEAVEARFLRASFSAFVDLMILTTQIIEESCYSIGMNPGIFELLLPQYLNEDSKPPTPYDPMGGYFTCLDF</sequence>
<comment type="caution">
    <text evidence="2">The sequence shown here is derived from an EMBL/GenBank/DDBJ whole genome shotgun (WGS) entry which is preliminary data.</text>
</comment>
<dbReference type="Proteomes" id="UP000317650">
    <property type="component" value="Chromosome 2"/>
</dbReference>
<protein>
    <submittedName>
        <fullName evidence="2">Uncharacterized protein</fullName>
    </submittedName>
</protein>
<dbReference type="Pfam" id="PF09341">
    <property type="entry name" value="Pcc1"/>
    <property type="match status" value="1"/>
</dbReference>
<name>A0A4S8I8K5_MUSBA</name>
<evidence type="ECO:0000256" key="1">
    <source>
        <dbReference type="ARBA" id="ARBA00007073"/>
    </source>
</evidence>
<evidence type="ECO:0000313" key="3">
    <source>
        <dbReference type="Proteomes" id="UP000317650"/>
    </source>
</evidence>
<dbReference type="InterPro" id="IPR015419">
    <property type="entry name" value="CTAG/Pcc1"/>
</dbReference>
<evidence type="ECO:0000313" key="2">
    <source>
        <dbReference type="EMBL" id="THU43969.1"/>
    </source>
</evidence>
<dbReference type="EMBL" id="PYDT01000011">
    <property type="protein sequence ID" value="THU43969.1"/>
    <property type="molecule type" value="Genomic_DNA"/>
</dbReference>
<proteinExistence type="inferred from homology"/>
<organism evidence="2 3">
    <name type="scientific">Musa balbisiana</name>
    <name type="common">Banana</name>
    <dbReference type="NCBI Taxonomy" id="52838"/>
    <lineage>
        <taxon>Eukaryota</taxon>
        <taxon>Viridiplantae</taxon>
        <taxon>Streptophyta</taxon>
        <taxon>Embryophyta</taxon>
        <taxon>Tracheophyta</taxon>
        <taxon>Spermatophyta</taxon>
        <taxon>Magnoliopsida</taxon>
        <taxon>Liliopsida</taxon>
        <taxon>Zingiberales</taxon>
        <taxon>Musaceae</taxon>
        <taxon>Musa</taxon>
    </lineage>
</organism>
<accession>A0A4S8I8K5</accession>
<keyword evidence="3" id="KW-1185">Reference proteome</keyword>